<dbReference type="GeneID" id="38783819"/>
<evidence type="ECO:0000313" key="1">
    <source>
        <dbReference type="EMBL" id="GBE86902.1"/>
    </source>
</evidence>
<name>A0A401GXJ2_9APHY</name>
<sequence>MSSTSTHTPNFAKLNDSNHPTWSGEMAAWLCSANLWRLVNGKLPQPKLSGSPTAAEQTKLDTWEANAEKAAGQIYLMVEPDQRTHFAGVVDDPIKMWEQLAAVHLQKKPGAHFNAYNDVFSIRKQPEESLQGLVNKVNAAMQRVKDLRPNDFDLTKLDEELTSISPFSHVCELDSHLP</sequence>
<dbReference type="EMBL" id="BFAD01000010">
    <property type="protein sequence ID" value="GBE86902.1"/>
    <property type="molecule type" value="Genomic_DNA"/>
</dbReference>
<dbReference type="Proteomes" id="UP000287166">
    <property type="component" value="Unassembled WGS sequence"/>
</dbReference>
<keyword evidence="2" id="KW-1185">Reference proteome</keyword>
<dbReference type="STRING" id="139825.A0A401GXJ2"/>
<gene>
    <name evidence="1" type="ORF">SCP_1001460</name>
</gene>
<accession>A0A401GXJ2</accession>
<dbReference type="RefSeq" id="XP_027617815.1">
    <property type="nucleotide sequence ID" value="XM_027762014.1"/>
</dbReference>
<evidence type="ECO:0008006" key="3">
    <source>
        <dbReference type="Google" id="ProtNLM"/>
    </source>
</evidence>
<dbReference type="Pfam" id="PF14223">
    <property type="entry name" value="Retrotran_gag_2"/>
    <property type="match status" value="1"/>
</dbReference>
<protein>
    <recommendedName>
        <fullName evidence="3">DUF4219 domain-containing protein</fullName>
    </recommendedName>
</protein>
<evidence type="ECO:0000313" key="2">
    <source>
        <dbReference type="Proteomes" id="UP000287166"/>
    </source>
</evidence>
<comment type="caution">
    <text evidence="1">The sequence shown here is derived from an EMBL/GenBank/DDBJ whole genome shotgun (WGS) entry which is preliminary data.</text>
</comment>
<dbReference type="OrthoDB" id="3227225at2759"/>
<dbReference type="AlphaFoldDB" id="A0A401GXJ2"/>
<dbReference type="InParanoid" id="A0A401GXJ2"/>
<proteinExistence type="predicted"/>
<organism evidence="1 2">
    <name type="scientific">Sparassis crispa</name>
    <dbReference type="NCBI Taxonomy" id="139825"/>
    <lineage>
        <taxon>Eukaryota</taxon>
        <taxon>Fungi</taxon>
        <taxon>Dikarya</taxon>
        <taxon>Basidiomycota</taxon>
        <taxon>Agaricomycotina</taxon>
        <taxon>Agaricomycetes</taxon>
        <taxon>Polyporales</taxon>
        <taxon>Sparassidaceae</taxon>
        <taxon>Sparassis</taxon>
    </lineage>
</organism>
<reference evidence="1 2" key="1">
    <citation type="journal article" date="2018" name="Sci. Rep.">
        <title>Genome sequence of the cauliflower mushroom Sparassis crispa (Hanabiratake) and its association with beneficial usage.</title>
        <authorList>
            <person name="Kiyama R."/>
            <person name="Furutani Y."/>
            <person name="Kawaguchi K."/>
            <person name="Nakanishi T."/>
        </authorList>
    </citation>
    <scope>NUCLEOTIDE SEQUENCE [LARGE SCALE GENOMIC DNA]</scope>
</reference>